<dbReference type="InterPro" id="IPR013324">
    <property type="entry name" value="RNA_pol_sigma_r3/r4-like"/>
</dbReference>
<dbReference type="RefSeq" id="WP_317946225.1">
    <property type="nucleotide sequence ID" value="NZ_JAUBDI010000023.1"/>
</dbReference>
<dbReference type="Gene3D" id="1.10.1740.10">
    <property type="match status" value="1"/>
</dbReference>
<dbReference type="PANTHER" id="PTHR43133">
    <property type="entry name" value="RNA POLYMERASE ECF-TYPE SIGMA FACTO"/>
    <property type="match status" value="1"/>
</dbReference>
<dbReference type="Pfam" id="PF04542">
    <property type="entry name" value="Sigma70_r2"/>
    <property type="match status" value="1"/>
</dbReference>
<dbReference type="PANTHER" id="PTHR43133:SF60">
    <property type="entry name" value="RNA POLYMERASE SIGMA FACTOR SIGV"/>
    <property type="match status" value="1"/>
</dbReference>
<dbReference type="InterPro" id="IPR014284">
    <property type="entry name" value="RNA_pol_sigma-70_dom"/>
</dbReference>
<dbReference type="SUPFAM" id="SSF88946">
    <property type="entry name" value="Sigma2 domain of RNA polymerase sigma factors"/>
    <property type="match status" value="1"/>
</dbReference>
<dbReference type="Proteomes" id="UP001282284">
    <property type="component" value="Unassembled WGS sequence"/>
</dbReference>
<dbReference type="InterPro" id="IPR036388">
    <property type="entry name" value="WH-like_DNA-bd_sf"/>
</dbReference>
<evidence type="ECO:0000256" key="5">
    <source>
        <dbReference type="ARBA" id="ARBA00023163"/>
    </source>
</evidence>
<dbReference type="Gene3D" id="1.10.10.10">
    <property type="entry name" value="Winged helix-like DNA-binding domain superfamily/Winged helix DNA-binding domain"/>
    <property type="match status" value="1"/>
</dbReference>
<dbReference type="PROSITE" id="PS01063">
    <property type="entry name" value="SIGMA70_ECF"/>
    <property type="match status" value="1"/>
</dbReference>
<dbReference type="CDD" id="cd06171">
    <property type="entry name" value="Sigma70_r4"/>
    <property type="match status" value="1"/>
</dbReference>
<evidence type="ECO:0000256" key="3">
    <source>
        <dbReference type="ARBA" id="ARBA00023082"/>
    </source>
</evidence>
<name>A0ABU4GD10_9BACL</name>
<evidence type="ECO:0000259" key="7">
    <source>
        <dbReference type="Pfam" id="PF04542"/>
    </source>
</evidence>
<keyword evidence="5 6" id="KW-0804">Transcription</keyword>
<dbReference type="EMBL" id="JAUBDI010000023">
    <property type="protein sequence ID" value="MDW0114869.1"/>
    <property type="molecule type" value="Genomic_DNA"/>
</dbReference>
<dbReference type="InterPro" id="IPR013249">
    <property type="entry name" value="RNA_pol_sigma70_r4_t2"/>
</dbReference>
<evidence type="ECO:0000256" key="6">
    <source>
        <dbReference type="RuleBase" id="RU000716"/>
    </source>
</evidence>
<evidence type="ECO:0000256" key="2">
    <source>
        <dbReference type="ARBA" id="ARBA00023015"/>
    </source>
</evidence>
<keyword evidence="4 6" id="KW-0238">DNA-binding</keyword>
<dbReference type="NCBIfam" id="TIGR02937">
    <property type="entry name" value="sigma70-ECF"/>
    <property type="match status" value="1"/>
</dbReference>
<feature type="domain" description="RNA polymerase sigma factor 70 region 4 type 2" evidence="8">
    <location>
        <begin position="107"/>
        <end position="159"/>
    </location>
</feature>
<evidence type="ECO:0000313" key="9">
    <source>
        <dbReference type="EMBL" id="MDW0114869.1"/>
    </source>
</evidence>
<keyword evidence="3 6" id="KW-0731">Sigma factor</keyword>
<organism evidence="9 10">
    <name type="scientific">Sporosarcina saromensis</name>
    <dbReference type="NCBI Taxonomy" id="359365"/>
    <lineage>
        <taxon>Bacteria</taxon>
        <taxon>Bacillati</taxon>
        <taxon>Bacillota</taxon>
        <taxon>Bacilli</taxon>
        <taxon>Bacillales</taxon>
        <taxon>Caryophanaceae</taxon>
        <taxon>Sporosarcina</taxon>
    </lineage>
</organism>
<dbReference type="Pfam" id="PF08281">
    <property type="entry name" value="Sigma70_r4_2"/>
    <property type="match status" value="1"/>
</dbReference>
<reference evidence="9 10" key="1">
    <citation type="submission" date="2023-06" db="EMBL/GenBank/DDBJ databases">
        <title>Sporosarcina sp. nov., isolated from Korean traditional fermented seafood 'Jeotgal'.</title>
        <authorList>
            <person name="Yang A.I."/>
            <person name="Shin N.-R."/>
        </authorList>
    </citation>
    <scope>NUCLEOTIDE SEQUENCE [LARGE SCALE GENOMIC DNA]</scope>
    <source>
        <strain evidence="9 10">KCTC13119</strain>
    </source>
</reference>
<comment type="caution">
    <text evidence="9">The sequence shown here is derived from an EMBL/GenBank/DDBJ whole genome shotgun (WGS) entry which is preliminary data.</text>
</comment>
<feature type="domain" description="RNA polymerase sigma-70 region 2" evidence="7">
    <location>
        <begin position="11"/>
        <end position="77"/>
    </location>
</feature>
<protein>
    <recommendedName>
        <fullName evidence="6">RNA polymerase sigma factor</fullName>
    </recommendedName>
</protein>
<sequence length="175" mass="20809">MNEKSVHISELFNQFHKDVYHFALYFTNNQQDAEDITQETFLKVMKNLHQLKDSQKVKTWILSITRFTAVDWIRKQHLRRVFTKALSNKSYEADMNSRSVIGKENWEDLQRALIKLKPHFRSVIILRGLNELSIKETAEVLQCSEGKVRVSFHRALLELKKDIRLKEGWESYDRS</sequence>
<dbReference type="SUPFAM" id="SSF88659">
    <property type="entry name" value="Sigma3 and sigma4 domains of RNA polymerase sigma factors"/>
    <property type="match status" value="1"/>
</dbReference>
<evidence type="ECO:0000256" key="1">
    <source>
        <dbReference type="ARBA" id="ARBA00010641"/>
    </source>
</evidence>
<evidence type="ECO:0000313" key="10">
    <source>
        <dbReference type="Proteomes" id="UP001282284"/>
    </source>
</evidence>
<dbReference type="InterPro" id="IPR000838">
    <property type="entry name" value="RNA_pol_sigma70_ECF_CS"/>
</dbReference>
<proteinExistence type="inferred from homology"/>
<dbReference type="InterPro" id="IPR007627">
    <property type="entry name" value="RNA_pol_sigma70_r2"/>
</dbReference>
<dbReference type="InterPro" id="IPR013325">
    <property type="entry name" value="RNA_pol_sigma_r2"/>
</dbReference>
<comment type="similarity">
    <text evidence="1 6">Belongs to the sigma-70 factor family. ECF subfamily.</text>
</comment>
<evidence type="ECO:0000256" key="4">
    <source>
        <dbReference type="ARBA" id="ARBA00023125"/>
    </source>
</evidence>
<keyword evidence="10" id="KW-1185">Reference proteome</keyword>
<keyword evidence="2 6" id="KW-0805">Transcription regulation</keyword>
<gene>
    <name evidence="9" type="ORF">QT711_16860</name>
</gene>
<evidence type="ECO:0000259" key="8">
    <source>
        <dbReference type="Pfam" id="PF08281"/>
    </source>
</evidence>
<accession>A0ABU4GD10</accession>
<dbReference type="InterPro" id="IPR039425">
    <property type="entry name" value="RNA_pol_sigma-70-like"/>
</dbReference>